<dbReference type="Proteomes" id="UP001055712">
    <property type="component" value="Unassembled WGS sequence"/>
</dbReference>
<gene>
    <name evidence="2" type="ORF">D9Q98_009555</name>
</gene>
<comment type="caution">
    <text evidence="2">The sequence shown here is derived from an EMBL/GenBank/DDBJ whole genome shotgun (WGS) entry which is preliminary data.</text>
</comment>
<evidence type="ECO:0000256" key="1">
    <source>
        <dbReference type="SAM" id="MobiDB-lite"/>
    </source>
</evidence>
<dbReference type="EMBL" id="SIDB01000013">
    <property type="protein sequence ID" value="KAI3424199.1"/>
    <property type="molecule type" value="Genomic_DNA"/>
</dbReference>
<sequence>MDWRAPKQLHPVGFSNHKNEYRRGVCEGNYAEELLAGDARGRPSGYMLDRGGTFSSETTSGAAFKLAPGKAGQELASAARRQDLFLKHCKYGHSHVMPDDRTSFYASTSQLAYEEPAAAAAPGAATRPVQDCLWGPSKFDNRKVPISVNTHSAITKREQQLEAEAAASRYRTVEKDMFEAAARDLGARAAAKPPLAHPRDVQGEETSVGRKPTGEFSQQFDKDYMRIGLRKP</sequence>
<dbReference type="AlphaFoldDB" id="A0A9D4TFG9"/>
<reference evidence="2" key="1">
    <citation type="journal article" date="2019" name="Plant J.">
        <title>Chlorella vulgaris genome assembly and annotation reveals the molecular basis for metabolic acclimation to high light conditions.</title>
        <authorList>
            <person name="Cecchin M."/>
            <person name="Marcolungo L."/>
            <person name="Rossato M."/>
            <person name="Girolomoni L."/>
            <person name="Cosentino E."/>
            <person name="Cuine S."/>
            <person name="Li-Beisson Y."/>
            <person name="Delledonne M."/>
            <person name="Ballottari M."/>
        </authorList>
    </citation>
    <scope>NUCLEOTIDE SEQUENCE</scope>
    <source>
        <strain evidence="2">211/11P</strain>
    </source>
</reference>
<name>A0A9D4TFG9_CHLVU</name>
<proteinExistence type="predicted"/>
<evidence type="ECO:0008006" key="4">
    <source>
        <dbReference type="Google" id="ProtNLM"/>
    </source>
</evidence>
<evidence type="ECO:0000313" key="2">
    <source>
        <dbReference type="EMBL" id="KAI3424199.1"/>
    </source>
</evidence>
<organism evidence="2 3">
    <name type="scientific">Chlorella vulgaris</name>
    <name type="common">Green alga</name>
    <dbReference type="NCBI Taxonomy" id="3077"/>
    <lineage>
        <taxon>Eukaryota</taxon>
        <taxon>Viridiplantae</taxon>
        <taxon>Chlorophyta</taxon>
        <taxon>core chlorophytes</taxon>
        <taxon>Trebouxiophyceae</taxon>
        <taxon>Chlorellales</taxon>
        <taxon>Chlorellaceae</taxon>
        <taxon>Chlorella clade</taxon>
        <taxon>Chlorella</taxon>
    </lineage>
</organism>
<dbReference type="OrthoDB" id="511040at2759"/>
<evidence type="ECO:0000313" key="3">
    <source>
        <dbReference type="Proteomes" id="UP001055712"/>
    </source>
</evidence>
<keyword evidence="3" id="KW-1185">Reference proteome</keyword>
<feature type="region of interest" description="Disordered" evidence="1">
    <location>
        <begin position="189"/>
        <end position="232"/>
    </location>
</feature>
<protein>
    <recommendedName>
        <fullName evidence="4">Flagellar associated protein</fullName>
    </recommendedName>
</protein>
<accession>A0A9D4TFG9</accession>
<reference evidence="2" key="2">
    <citation type="submission" date="2020-11" db="EMBL/GenBank/DDBJ databases">
        <authorList>
            <person name="Cecchin M."/>
            <person name="Marcolungo L."/>
            <person name="Rossato M."/>
            <person name="Girolomoni L."/>
            <person name="Cosentino E."/>
            <person name="Cuine S."/>
            <person name="Li-Beisson Y."/>
            <person name="Delledonne M."/>
            <person name="Ballottari M."/>
        </authorList>
    </citation>
    <scope>NUCLEOTIDE SEQUENCE</scope>
    <source>
        <strain evidence="2">211/11P</strain>
        <tissue evidence="2">Whole cell</tissue>
    </source>
</reference>